<dbReference type="InterPro" id="IPR043129">
    <property type="entry name" value="ATPase_NBD"/>
</dbReference>
<comment type="pathway">
    <text evidence="1">Amino-sugar metabolism; 1,6-anhydro-N-acetylmuramate degradation.</text>
</comment>
<comment type="pathway">
    <text evidence="1">Cell wall biogenesis; peptidoglycan recycling.</text>
</comment>
<keyword evidence="3" id="KW-1185">Reference proteome</keyword>
<feature type="binding site" evidence="1">
    <location>
        <begin position="25"/>
        <end position="32"/>
    </location>
    <ligand>
        <name>ATP</name>
        <dbReference type="ChEBI" id="CHEBI:30616"/>
    </ligand>
</feature>
<dbReference type="PANTHER" id="PTHR30605:SF0">
    <property type="entry name" value="ANHYDRO-N-ACETYLMURAMIC ACID KINASE"/>
    <property type="match status" value="1"/>
</dbReference>
<dbReference type="HAMAP" id="MF_01270">
    <property type="entry name" value="AnhMurNAc_kinase"/>
    <property type="match status" value="1"/>
</dbReference>
<dbReference type="Pfam" id="PF03702">
    <property type="entry name" value="AnmK"/>
    <property type="match status" value="1"/>
</dbReference>
<keyword evidence="1 2" id="KW-0418">Kinase</keyword>
<accession>A0ABT3PY31</accession>
<dbReference type="EC" id="2.7.1.170" evidence="1"/>
<comment type="catalytic activity">
    <reaction evidence="1">
        <text>1,6-anhydro-N-acetyl-beta-muramate + ATP + H2O = N-acetyl-D-muramate 6-phosphate + ADP + H(+)</text>
        <dbReference type="Rhea" id="RHEA:24952"/>
        <dbReference type="ChEBI" id="CHEBI:15377"/>
        <dbReference type="ChEBI" id="CHEBI:15378"/>
        <dbReference type="ChEBI" id="CHEBI:30616"/>
        <dbReference type="ChEBI" id="CHEBI:58690"/>
        <dbReference type="ChEBI" id="CHEBI:58722"/>
        <dbReference type="ChEBI" id="CHEBI:456216"/>
        <dbReference type="EC" id="2.7.1.170"/>
    </reaction>
</comment>
<dbReference type="RefSeq" id="WP_265788959.1">
    <property type="nucleotide sequence ID" value="NZ_BAABRS010000001.1"/>
</dbReference>
<proteinExistence type="inferred from homology"/>
<protein>
    <recommendedName>
        <fullName evidence="1">Anhydro-N-acetylmuramic acid kinase</fullName>
        <ecNumber evidence="1">2.7.1.170</ecNumber>
    </recommendedName>
    <alternativeName>
        <fullName evidence="1">AnhMurNAc kinase</fullName>
    </alternativeName>
</protein>
<dbReference type="Proteomes" id="UP001207337">
    <property type="component" value="Unassembled WGS sequence"/>
</dbReference>
<comment type="similarity">
    <text evidence="1">Belongs to the anhydro-N-acetylmuramic acid kinase family.</text>
</comment>
<keyword evidence="1" id="KW-0547">Nucleotide-binding</keyword>
<keyword evidence="1" id="KW-0067">ATP-binding</keyword>
<sequence length="401" mass="43823">MNNAIQHLAHISAKEERMIIGLMSGTSMDGLDLALCKMSGSGTQTEIMLEEFTTLSYPDEIQQILKEVVSVPKCSLEELCIFNTYLGEFTADLILEALDKWEVEPSSIDCIASHGQTIYHAPKSRHKRSGLPNATLQMGDGDHIARQTRIITISDFRQKHTAAGGEGAPMASLIDRMLFDDPDKNRLLLNIGGIANFSYLPAAGSSRSFTTADSGPGNTLLDAASQRMLDQPFDKGGRTARKGEINQDLLEALKDDPYFELDPPKTTGLEHFNWSYAKRARMVSNAEDLSAPDLLATLTQFTIQTITDAVKKIHPESKTLEVLVSGGGVHNTFLMESLQNELGNTAFKSFEEYFFNADAKEAVCFAVLANELLAGEGFPISAIDHTKSKGKINFGKISLPG</sequence>
<dbReference type="GO" id="GO:0016301">
    <property type="term" value="F:kinase activity"/>
    <property type="evidence" value="ECO:0007669"/>
    <property type="project" value="UniProtKB-KW"/>
</dbReference>
<dbReference type="Gene3D" id="3.30.420.40">
    <property type="match status" value="2"/>
</dbReference>
<comment type="caution">
    <text evidence="2">The sequence shown here is derived from an EMBL/GenBank/DDBJ whole genome shotgun (WGS) entry which is preliminary data.</text>
</comment>
<evidence type="ECO:0000313" key="2">
    <source>
        <dbReference type="EMBL" id="MCW9712763.1"/>
    </source>
</evidence>
<name>A0ABT3PY31_9BACT</name>
<keyword evidence="1" id="KW-0808">Transferase</keyword>
<evidence type="ECO:0000313" key="3">
    <source>
        <dbReference type="Proteomes" id="UP001207337"/>
    </source>
</evidence>
<dbReference type="CDD" id="cd24050">
    <property type="entry name" value="ASKHA_NBD_ANMK"/>
    <property type="match status" value="1"/>
</dbReference>
<dbReference type="PANTHER" id="PTHR30605">
    <property type="entry name" value="ANHYDRO-N-ACETYLMURAMIC ACID KINASE"/>
    <property type="match status" value="1"/>
</dbReference>
<organism evidence="2 3">
    <name type="scientific">Fodinibius salicampi</name>
    <dbReference type="NCBI Taxonomy" id="1920655"/>
    <lineage>
        <taxon>Bacteria</taxon>
        <taxon>Pseudomonadati</taxon>
        <taxon>Balneolota</taxon>
        <taxon>Balneolia</taxon>
        <taxon>Balneolales</taxon>
        <taxon>Balneolaceae</taxon>
        <taxon>Fodinibius</taxon>
    </lineage>
</organism>
<gene>
    <name evidence="1" type="primary">anmK</name>
    <name evidence="2" type="ORF">LQ318_07590</name>
</gene>
<dbReference type="SUPFAM" id="SSF53067">
    <property type="entry name" value="Actin-like ATPase domain"/>
    <property type="match status" value="1"/>
</dbReference>
<evidence type="ECO:0000256" key="1">
    <source>
        <dbReference type="HAMAP-Rule" id="MF_01270"/>
    </source>
</evidence>
<comment type="function">
    <text evidence="1">Catalyzes the specific phosphorylation of 1,6-anhydro-N-acetylmuramic acid (anhMurNAc) with the simultaneous cleavage of the 1,6-anhydro ring, generating MurNAc-6-P. Is required for the utilization of anhMurNAc either imported from the medium or derived from its own cell wall murein, and thus plays a role in cell wall recycling.</text>
</comment>
<keyword evidence="1" id="KW-0119">Carbohydrate metabolism</keyword>
<dbReference type="InterPro" id="IPR005338">
    <property type="entry name" value="Anhydro_N_Ac-Mur_kinase"/>
</dbReference>
<reference evidence="2 3" key="1">
    <citation type="submission" date="2021-11" db="EMBL/GenBank/DDBJ databases">
        <title>Aliifidinibius sp. nov., a new bacterium isolated from saline soil.</title>
        <authorList>
            <person name="Galisteo C."/>
            <person name="De La Haba R."/>
            <person name="Sanchez-Porro C."/>
            <person name="Ventosa A."/>
        </authorList>
    </citation>
    <scope>NUCLEOTIDE SEQUENCE [LARGE SCALE GENOMIC DNA]</scope>
    <source>
        <strain evidence="2 3">KACC 190600</strain>
    </source>
</reference>
<dbReference type="EMBL" id="JAJNDC010000001">
    <property type="protein sequence ID" value="MCW9712763.1"/>
    <property type="molecule type" value="Genomic_DNA"/>
</dbReference>